<evidence type="ECO:0000313" key="3">
    <source>
        <dbReference type="Proteomes" id="UP000267027"/>
    </source>
</evidence>
<dbReference type="SUPFAM" id="SSF81631">
    <property type="entry name" value="PAP/OAS1 substrate-binding domain"/>
    <property type="match status" value="1"/>
</dbReference>
<sequence>MVFRTISCRFAEKLRPIASDFRKGRVAVSFIEDAKQRHQTRLEALDRKLEEADRSRKISSTLNILNRLSERVLSSNSRFVQVGSSVNGLSCDDSDIDLVPLLIILLENGHSIDIQFPDENFQAIRNTNLIRHYVQCDHRLPRLFLYFRTLFDALEIRNSKYGLLSSYHILLLIIHFLQSEQSLSPWPVLPVLCKTHGNLVGAQIPIDSVVSMLESPQHSIEWCMHNQMTTAELVLRFVDYYSTFDASQYVIHIEKGLTTRRKQVSGDVHLLLIDPYSKATVCRSSAAARAFSDSMIYLKRKMANGYFLDTFPTFSEASLFKTQTKWLPWRQYCREKKAIVDKREVDQMERTRINQEL</sequence>
<keyword evidence="3" id="KW-1185">Reference proteome</keyword>
<dbReference type="PANTHER" id="PTHR12271">
    <property type="entry name" value="POLY A POLYMERASE CID PAP -RELATED"/>
    <property type="match status" value="1"/>
</dbReference>
<accession>A0A158PKV9</accession>
<dbReference type="GO" id="GO:0050265">
    <property type="term" value="F:RNA uridylyltransferase activity"/>
    <property type="evidence" value="ECO:0007669"/>
    <property type="project" value="TreeGrafter"/>
</dbReference>
<reference evidence="4" key="1">
    <citation type="submission" date="2016-04" db="UniProtKB">
        <authorList>
            <consortium name="WormBaseParasite"/>
        </authorList>
    </citation>
    <scope>IDENTIFICATION</scope>
</reference>
<dbReference type="Proteomes" id="UP000267027">
    <property type="component" value="Unassembled WGS sequence"/>
</dbReference>
<evidence type="ECO:0000313" key="4">
    <source>
        <dbReference type="WBParaSite" id="ACOC_0001059501-mRNA-1"/>
    </source>
</evidence>
<organism evidence="4">
    <name type="scientific">Angiostrongylus costaricensis</name>
    <name type="common">Nematode worm</name>
    <dbReference type="NCBI Taxonomy" id="334426"/>
    <lineage>
        <taxon>Eukaryota</taxon>
        <taxon>Metazoa</taxon>
        <taxon>Ecdysozoa</taxon>
        <taxon>Nematoda</taxon>
        <taxon>Chromadorea</taxon>
        <taxon>Rhabditida</taxon>
        <taxon>Rhabditina</taxon>
        <taxon>Rhabditomorpha</taxon>
        <taxon>Strongyloidea</taxon>
        <taxon>Metastrongylidae</taxon>
        <taxon>Angiostrongylus</taxon>
    </lineage>
</organism>
<dbReference type="Gene3D" id="1.10.1410.10">
    <property type="match status" value="1"/>
</dbReference>
<name>A0A158PKV9_ANGCS</name>
<dbReference type="GO" id="GO:0031123">
    <property type="term" value="P:RNA 3'-end processing"/>
    <property type="evidence" value="ECO:0007669"/>
    <property type="project" value="TreeGrafter"/>
</dbReference>
<dbReference type="WBParaSite" id="ACOC_0001059501-mRNA-1">
    <property type="protein sequence ID" value="ACOC_0001059501-mRNA-1"/>
    <property type="gene ID" value="ACOC_0001059501"/>
</dbReference>
<dbReference type="OrthoDB" id="434989at2759"/>
<dbReference type="InterPro" id="IPR043519">
    <property type="entry name" value="NT_sf"/>
</dbReference>
<proteinExistence type="predicted"/>
<dbReference type="AlphaFoldDB" id="A0A158PKV9"/>
<evidence type="ECO:0000256" key="1">
    <source>
        <dbReference type="SAM" id="Coils"/>
    </source>
</evidence>
<protein>
    <submittedName>
        <fullName evidence="4">PAP-associated domain-containing protein</fullName>
    </submittedName>
</protein>
<dbReference type="PANTHER" id="PTHR12271:SF12">
    <property type="entry name" value="POLYMERASE NUCLEOTIDYL TRANSFERASE DOMAIN-CONTAINING PROTEIN"/>
    <property type="match status" value="1"/>
</dbReference>
<evidence type="ECO:0000313" key="2">
    <source>
        <dbReference type="EMBL" id="VDM62185.1"/>
    </source>
</evidence>
<reference evidence="2 3" key="2">
    <citation type="submission" date="2018-11" db="EMBL/GenBank/DDBJ databases">
        <authorList>
            <consortium name="Pathogen Informatics"/>
        </authorList>
    </citation>
    <scope>NUCLEOTIDE SEQUENCE [LARGE SCALE GENOMIC DNA]</scope>
    <source>
        <strain evidence="2 3">Costa Rica</strain>
    </source>
</reference>
<gene>
    <name evidence="2" type="ORF">ACOC_LOCUS10600</name>
</gene>
<dbReference type="SUPFAM" id="SSF81301">
    <property type="entry name" value="Nucleotidyltransferase"/>
    <property type="match status" value="1"/>
</dbReference>
<feature type="coiled-coil region" evidence="1">
    <location>
        <begin position="28"/>
        <end position="55"/>
    </location>
</feature>
<keyword evidence="1" id="KW-0175">Coiled coil</keyword>
<dbReference type="EMBL" id="UYYA01004506">
    <property type="protein sequence ID" value="VDM62185.1"/>
    <property type="molecule type" value="Genomic_DNA"/>
</dbReference>
<dbReference type="STRING" id="334426.A0A158PKV9"/>
<dbReference type="Gene3D" id="3.30.460.10">
    <property type="entry name" value="Beta Polymerase, domain 2"/>
    <property type="match status" value="1"/>
</dbReference>